<dbReference type="FunFam" id="2.60.40.10:FF:000129">
    <property type="entry name" value="CLUMA_CG018772, isoform A"/>
    <property type="match status" value="1"/>
</dbReference>
<dbReference type="PANTHER" id="PTHR23279:SF21">
    <property type="entry name" value="DEFECTIVE PROBOSCIS EXTENSION RESPONSE 11, ISOFORM B-RELATED"/>
    <property type="match status" value="1"/>
</dbReference>
<dbReference type="SMART" id="SM00408">
    <property type="entry name" value="IGc2"/>
    <property type="match status" value="2"/>
</dbReference>
<dbReference type="InterPro" id="IPR036179">
    <property type="entry name" value="Ig-like_dom_sf"/>
</dbReference>
<protein>
    <recommendedName>
        <fullName evidence="2">Ig-like domain-containing protein</fullName>
    </recommendedName>
</protein>
<gene>
    <name evidence="3" type="ORF">RI129_011957</name>
</gene>
<evidence type="ECO:0000313" key="3">
    <source>
        <dbReference type="EMBL" id="KAK5639465.1"/>
    </source>
</evidence>
<dbReference type="Proteomes" id="UP001329430">
    <property type="component" value="Chromosome 9"/>
</dbReference>
<evidence type="ECO:0000259" key="2">
    <source>
        <dbReference type="PROSITE" id="PS50835"/>
    </source>
</evidence>
<name>A0AAN7UXZ7_9COLE</name>
<dbReference type="AlphaFoldDB" id="A0AAN7UXZ7"/>
<dbReference type="InterPro" id="IPR007110">
    <property type="entry name" value="Ig-like_dom"/>
</dbReference>
<sequence length="317" mass="35431">MHSFTPTISSRFLIISSYFTALPPALILIFSNFTSSPTIYPVFLRGEASHPVKRFTGLYTGPYFDPTTTANITTQLGTHAYLPCRVKQLGNKSVSWIRRRDAHILTVDRYTFIADERFQAFLVEATDTWTLQVKYVQARDAGQYECQVSTEPKMSHFIVLNVVVPKIEILGESDIFVKSDSKVTLKCVITQSLEEPAYIFWYHDGERVLNYDRNAIDIRMERIGSDTTVSTLTVYHSVPQDSGNYTCSSSNLESSSVLLHVLNGEHPAAIQRGKNSGSHITCWSQLHMGLFGFAACTTIRLALAIAPVTTTSQLLSV</sequence>
<dbReference type="PANTHER" id="PTHR23279">
    <property type="entry name" value="DEFECTIVE PROBOSCIS EXTENSION RESPONSE DPR -RELATED"/>
    <property type="match status" value="1"/>
</dbReference>
<dbReference type="EMBL" id="JAVRBK010000009">
    <property type="protein sequence ID" value="KAK5639465.1"/>
    <property type="molecule type" value="Genomic_DNA"/>
</dbReference>
<proteinExistence type="predicted"/>
<dbReference type="SUPFAM" id="SSF48726">
    <property type="entry name" value="Immunoglobulin"/>
    <property type="match status" value="2"/>
</dbReference>
<dbReference type="CDD" id="cd00096">
    <property type="entry name" value="Ig"/>
    <property type="match status" value="1"/>
</dbReference>
<keyword evidence="1" id="KW-0812">Transmembrane</keyword>
<feature type="domain" description="Ig-like" evidence="2">
    <location>
        <begin position="165"/>
        <end position="258"/>
    </location>
</feature>
<dbReference type="InterPro" id="IPR003598">
    <property type="entry name" value="Ig_sub2"/>
</dbReference>
<comment type="caution">
    <text evidence="3">The sequence shown here is derived from an EMBL/GenBank/DDBJ whole genome shotgun (WGS) entry which is preliminary data.</text>
</comment>
<keyword evidence="1" id="KW-1133">Transmembrane helix</keyword>
<dbReference type="Pfam" id="PF13927">
    <property type="entry name" value="Ig_3"/>
    <property type="match status" value="1"/>
</dbReference>
<dbReference type="PROSITE" id="PS50835">
    <property type="entry name" value="IG_LIKE"/>
    <property type="match status" value="2"/>
</dbReference>
<dbReference type="InterPro" id="IPR013783">
    <property type="entry name" value="Ig-like_fold"/>
</dbReference>
<dbReference type="Gene3D" id="2.60.40.10">
    <property type="entry name" value="Immunoglobulins"/>
    <property type="match status" value="2"/>
</dbReference>
<dbReference type="InterPro" id="IPR037448">
    <property type="entry name" value="Zig-8"/>
</dbReference>
<evidence type="ECO:0000256" key="1">
    <source>
        <dbReference type="SAM" id="Phobius"/>
    </source>
</evidence>
<feature type="transmembrane region" description="Helical" evidence="1">
    <location>
        <begin position="12"/>
        <end position="33"/>
    </location>
</feature>
<reference evidence="3 4" key="1">
    <citation type="journal article" date="2024" name="Insects">
        <title>An Improved Chromosome-Level Genome Assembly of the Firefly Pyrocoelia pectoralis.</title>
        <authorList>
            <person name="Fu X."/>
            <person name="Meyer-Rochow V.B."/>
            <person name="Ballantyne L."/>
            <person name="Zhu X."/>
        </authorList>
    </citation>
    <scope>NUCLEOTIDE SEQUENCE [LARGE SCALE GENOMIC DNA]</scope>
    <source>
        <strain evidence="3">XCY_ONT2</strain>
    </source>
</reference>
<dbReference type="GO" id="GO:0050808">
    <property type="term" value="P:synapse organization"/>
    <property type="evidence" value="ECO:0007669"/>
    <property type="project" value="TreeGrafter"/>
</dbReference>
<feature type="domain" description="Ig-like" evidence="2">
    <location>
        <begin position="62"/>
        <end position="149"/>
    </location>
</feature>
<dbReference type="InterPro" id="IPR003599">
    <property type="entry name" value="Ig_sub"/>
</dbReference>
<dbReference type="SMART" id="SM00409">
    <property type="entry name" value="IG"/>
    <property type="match status" value="2"/>
</dbReference>
<keyword evidence="1" id="KW-0472">Membrane</keyword>
<organism evidence="3 4">
    <name type="scientific">Pyrocoelia pectoralis</name>
    <dbReference type="NCBI Taxonomy" id="417401"/>
    <lineage>
        <taxon>Eukaryota</taxon>
        <taxon>Metazoa</taxon>
        <taxon>Ecdysozoa</taxon>
        <taxon>Arthropoda</taxon>
        <taxon>Hexapoda</taxon>
        <taxon>Insecta</taxon>
        <taxon>Pterygota</taxon>
        <taxon>Neoptera</taxon>
        <taxon>Endopterygota</taxon>
        <taxon>Coleoptera</taxon>
        <taxon>Polyphaga</taxon>
        <taxon>Elateriformia</taxon>
        <taxon>Elateroidea</taxon>
        <taxon>Lampyridae</taxon>
        <taxon>Lampyrinae</taxon>
        <taxon>Pyrocoelia</taxon>
    </lineage>
</organism>
<evidence type="ECO:0000313" key="4">
    <source>
        <dbReference type="Proteomes" id="UP001329430"/>
    </source>
</evidence>
<dbReference type="InterPro" id="IPR013098">
    <property type="entry name" value="Ig_I-set"/>
</dbReference>
<keyword evidence="4" id="KW-1185">Reference proteome</keyword>
<dbReference type="GO" id="GO:0032589">
    <property type="term" value="C:neuron projection membrane"/>
    <property type="evidence" value="ECO:0007669"/>
    <property type="project" value="TreeGrafter"/>
</dbReference>
<dbReference type="Pfam" id="PF07679">
    <property type="entry name" value="I-set"/>
    <property type="match status" value="1"/>
</dbReference>
<accession>A0AAN7UXZ7</accession>